<dbReference type="InterPro" id="IPR002295">
    <property type="entry name" value="N4/N6-MTase_EcoPI_Mod-like"/>
</dbReference>
<gene>
    <name evidence="7" type="primary">mboIIM_2</name>
    <name evidence="7" type="ORF">H0A61_02920</name>
</gene>
<dbReference type="SUPFAM" id="SSF53335">
    <property type="entry name" value="S-adenosyl-L-methionine-dependent methyltransferases"/>
    <property type="match status" value="1"/>
</dbReference>
<dbReference type="PRINTS" id="PR00506">
    <property type="entry name" value="D21N6MTFRASE"/>
</dbReference>
<feature type="domain" description="DNA methylase N-4/N-6" evidence="6">
    <location>
        <begin position="411"/>
        <end position="669"/>
    </location>
</feature>
<dbReference type="REBASE" id="495689">
    <property type="entry name" value="M.KmeB1ORF2920P"/>
</dbReference>
<evidence type="ECO:0000256" key="4">
    <source>
        <dbReference type="ARBA" id="ARBA00022691"/>
    </source>
</evidence>
<dbReference type="AlphaFoldDB" id="A0A8A0RRI5"/>
<proteinExistence type="inferred from homology"/>
<evidence type="ECO:0000256" key="5">
    <source>
        <dbReference type="ARBA" id="ARBA00022747"/>
    </source>
</evidence>
<dbReference type="Pfam" id="PF01555">
    <property type="entry name" value="N6_N4_Mtase"/>
    <property type="match status" value="1"/>
</dbReference>
<dbReference type="GO" id="GO:0009007">
    <property type="term" value="F:site-specific DNA-methyltransferase (adenine-specific) activity"/>
    <property type="evidence" value="ECO:0007669"/>
    <property type="project" value="UniProtKB-EC"/>
</dbReference>
<dbReference type="GO" id="GO:0032259">
    <property type="term" value="P:methylation"/>
    <property type="evidence" value="ECO:0007669"/>
    <property type="project" value="UniProtKB-KW"/>
</dbReference>
<keyword evidence="2 7" id="KW-0489">Methyltransferase</keyword>
<protein>
    <submittedName>
        <fullName evidence="7">Modification methylase MboII</fullName>
        <ecNumber evidence="7">2.1.1.72</ecNumber>
    </submittedName>
</protein>
<dbReference type="Proteomes" id="UP000662904">
    <property type="component" value="Chromosome"/>
</dbReference>
<dbReference type="GO" id="GO:0009307">
    <property type="term" value="P:DNA restriction-modification system"/>
    <property type="evidence" value="ECO:0007669"/>
    <property type="project" value="UniProtKB-KW"/>
</dbReference>
<organism evidence="7 8">
    <name type="scientific">Koleobacter methoxysyntrophicus</name>
    <dbReference type="NCBI Taxonomy" id="2751313"/>
    <lineage>
        <taxon>Bacteria</taxon>
        <taxon>Bacillati</taxon>
        <taxon>Bacillota</taxon>
        <taxon>Clostridia</taxon>
        <taxon>Koleobacterales</taxon>
        <taxon>Koleobacteraceae</taxon>
        <taxon>Koleobacter</taxon>
    </lineage>
</organism>
<dbReference type="RefSeq" id="WP_206707821.1">
    <property type="nucleotide sequence ID" value="NZ_CP059066.1"/>
</dbReference>
<evidence type="ECO:0000313" key="7">
    <source>
        <dbReference type="EMBL" id="QSQ10512.1"/>
    </source>
</evidence>
<dbReference type="EC" id="2.1.1.72" evidence="7"/>
<evidence type="ECO:0000256" key="1">
    <source>
        <dbReference type="ARBA" id="ARBA00006594"/>
    </source>
</evidence>
<dbReference type="KEGG" id="kme:H0A61_02920"/>
<comment type="similarity">
    <text evidence="1">Belongs to the N(4)/N(6)-methyltransferase family.</text>
</comment>
<dbReference type="GO" id="GO:0003677">
    <property type="term" value="F:DNA binding"/>
    <property type="evidence" value="ECO:0007669"/>
    <property type="project" value="InterPro"/>
</dbReference>
<dbReference type="EMBL" id="CP059066">
    <property type="protein sequence ID" value="QSQ10512.1"/>
    <property type="molecule type" value="Genomic_DNA"/>
</dbReference>
<dbReference type="Gene3D" id="3.40.50.150">
    <property type="entry name" value="Vaccinia Virus protein VP39"/>
    <property type="match status" value="1"/>
</dbReference>
<reference evidence="7" key="1">
    <citation type="submission" date="2020-07" db="EMBL/GenBank/DDBJ databases">
        <title>Koleobacter methoxysyntrophicus gen. nov., sp. nov., a novel anaerobic bacterium isolated from deep subsurface oil field and proposal of Koleobacterales ord. nov. in the phylum Firmicutes.</title>
        <authorList>
            <person name="Sakamoto S."/>
            <person name="Tamaki H."/>
        </authorList>
    </citation>
    <scope>NUCLEOTIDE SEQUENCE</scope>
    <source>
        <strain evidence="7">NRmbB1</strain>
    </source>
</reference>
<dbReference type="GO" id="GO:0008170">
    <property type="term" value="F:N-methyltransferase activity"/>
    <property type="evidence" value="ECO:0007669"/>
    <property type="project" value="InterPro"/>
</dbReference>
<keyword evidence="8" id="KW-1185">Reference proteome</keyword>
<evidence type="ECO:0000256" key="3">
    <source>
        <dbReference type="ARBA" id="ARBA00022679"/>
    </source>
</evidence>
<keyword evidence="3 7" id="KW-0808">Transferase</keyword>
<evidence type="ECO:0000259" key="6">
    <source>
        <dbReference type="Pfam" id="PF01555"/>
    </source>
</evidence>
<dbReference type="InterPro" id="IPR029063">
    <property type="entry name" value="SAM-dependent_MTases_sf"/>
</dbReference>
<keyword evidence="4" id="KW-0949">S-adenosyl-L-methionine</keyword>
<sequence length="830" mass="98591">MTKEQKFLNALKDIFVGAKVEGESGFINLMRIKSCYFEKGVFPRLIEDINKALEPFPEFREELFDRLYTFFHRYFSETGSIYYRHTPLHERVYEQVYTDDRDVMLFWKTHMLYYVKTDRLFKSMEIEVDGFRFFFDVSSLEHKKNNEKRELVYSFKEIRSDGAIIFDISYSEKGRKTKLDDIRKGIKNALGLPRYTDQVPGEEVLERAFRTFKRQSEVDYFICKDARKFLREQFDLWLYQYVFEPEYREEGSRGGTIWSEKRIRQLQVLKDIAYKIIDYIAQFEDELIRIWNKPKFVLNSHYVITLDRIIARDGGTKLLNRFLSHHGMETQIQEWRDLGIVDDSFTLEDIKNNLYDPRYLYLPLDTRHFKDLELDLLLLFDHLDKELDGWLIKSENYQALNTLLPKFRESIQTIYIDPPFNTGDDFNYVDRFQDSTWLTLMDNRLSLAKHFLKQSGSIFLHLDWNANYLGRLLLDKTFGKNGFVNEIIWRIGWVSGYKTQAKGFVRNHDTILFYTPDEIQHFFKKEDAVIPYCSFAKDTISEHLSQIVEQWCIPKESVRTAKVVFHTTDGTVFKIGLKTKQGEYYLEDTWNCNEYEELHSNKIKRNAKEYTPNGSEITQKPEELLKRVIELTTDDGDIVFDFFMGSATTIAVAHKLHRRWIGIEMADYFETDALYRMKHVLAGRTIREPVGISAQVDWQGGGFFKYFALEQHEDVLRRAYYADVEPIFVQTDPYSQYVFLRDTKMLDNAQTGEKVMMVDLEKNEIRVDLSKLYDNIDLAETLSCVTGKWIRRIYPRPDDSTQPGEVEFEDGTRVNLTNPPWELFKTLIWW</sequence>
<evidence type="ECO:0000256" key="2">
    <source>
        <dbReference type="ARBA" id="ARBA00022603"/>
    </source>
</evidence>
<name>A0A8A0RRI5_9FIRM</name>
<dbReference type="InterPro" id="IPR002941">
    <property type="entry name" value="DNA_methylase_N4/N6"/>
</dbReference>
<evidence type="ECO:0000313" key="8">
    <source>
        <dbReference type="Proteomes" id="UP000662904"/>
    </source>
</evidence>
<accession>A0A8A0RRI5</accession>
<keyword evidence="5" id="KW-0680">Restriction system</keyword>
<dbReference type="InterPro" id="IPR002052">
    <property type="entry name" value="DNA_methylase_N6_adenine_CS"/>
</dbReference>
<dbReference type="PROSITE" id="PS00092">
    <property type="entry name" value="N6_MTASE"/>
    <property type="match status" value="1"/>
</dbReference>